<evidence type="ECO:0008006" key="3">
    <source>
        <dbReference type="Google" id="ProtNLM"/>
    </source>
</evidence>
<evidence type="ECO:0000313" key="2">
    <source>
        <dbReference type="Proteomes" id="UP000499080"/>
    </source>
</evidence>
<dbReference type="OrthoDB" id="7699125at2759"/>
<name>A0A4Y2VL38_ARAVE</name>
<gene>
    <name evidence="1" type="ORF">AVEN_224830_1</name>
</gene>
<dbReference type="EMBL" id="BGPR01049083">
    <property type="protein sequence ID" value="GBO26063.1"/>
    <property type="molecule type" value="Genomic_DNA"/>
</dbReference>
<sequence>MKRSRKGKMTMFYVVFLNIPTHLRSQLAHIHLLAVAQASLVKSAEAKSVLLKDFFETLNDLANEGLFFSTLEGTHKFHGCLLSYTGDSLACHNIGGFKEGFSANVKQPCRTCKISKKDYKACAYHTMCKLRTDSEINHQLQQLENVENNSERDNLSKEFGLNSRSILYTLPYFSITKDLLYDPMHIFLEGIAPKETTLFLKSCIDEGYFTRKKLNDLLLNFKFHCSVSKTLYPRMFESNLQVNASSSACLNLILHLPFILKDCFKNQSPDSLICFVKLVQIIQYILSPVIHIEMLENLENLIASHQQLFIKCYGSENLIPKMHMIVHLPEQIRQHGPTRHHWTMRMEAKNAIEKNKKIFNFKNLAFSIAEYFQMHFAATFWEKEEKNEPHFQFSDVGKTNIIIEKYYVNSDDITDSDLGKTCVSVHKEVEMFETELDSTMSSVKSSQRPIKYFSLPDFSNVLQPLLNGDALSEKDHARLSSILKEELISFLNHENLISTGNTSTLRWEYRNLGETLVLKYPKMLWDLPSHRQKKFRKENSPIYSVFIRRLSERRKMQRLRAKKRKVDQLVVEVAEDNFEVSPEDAVSELKVSCYFNLPVTFSLKNVL</sequence>
<dbReference type="PANTHER" id="PTHR46579">
    <property type="entry name" value="F5/8 TYPE C DOMAIN-CONTAINING PROTEIN-RELATED"/>
    <property type="match status" value="1"/>
</dbReference>
<evidence type="ECO:0000313" key="1">
    <source>
        <dbReference type="EMBL" id="GBO26063.1"/>
    </source>
</evidence>
<accession>A0A4Y2VL38</accession>
<protein>
    <recommendedName>
        <fullName evidence="3">DUF4218 domain-containing protein</fullName>
    </recommendedName>
</protein>
<organism evidence="1 2">
    <name type="scientific">Araneus ventricosus</name>
    <name type="common">Orbweaver spider</name>
    <name type="synonym">Epeira ventricosa</name>
    <dbReference type="NCBI Taxonomy" id="182803"/>
    <lineage>
        <taxon>Eukaryota</taxon>
        <taxon>Metazoa</taxon>
        <taxon>Ecdysozoa</taxon>
        <taxon>Arthropoda</taxon>
        <taxon>Chelicerata</taxon>
        <taxon>Arachnida</taxon>
        <taxon>Araneae</taxon>
        <taxon>Araneomorphae</taxon>
        <taxon>Entelegynae</taxon>
        <taxon>Araneoidea</taxon>
        <taxon>Araneidae</taxon>
        <taxon>Araneus</taxon>
    </lineage>
</organism>
<reference evidence="1 2" key="1">
    <citation type="journal article" date="2019" name="Sci. Rep.">
        <title>Orb-weaving spider Araneus ventricosus genome elucidates the spidroin gene catalogue.</title>
        <authorList>
            <person name="Kono N."/>
            <person name="Nakamura H."/>
            <person name="Ohtoshi R."/>
            <person name="Moran D.A.P."/>
            <person name="Shinohara A."/>
            <person name="Yoshida Y."/>
            <person name="Fujiwara M."/>
            <person name="Mori M."/>
            <person name="Tomita M."/>
            <person name="Arakawa K."/>
        </authorList>
    </citation>
    <scope>NUCLEOTIDE SEQUENCE [LARGE SCALE GENOMIC DNA]</scope>
</reference>
<dbReference type="Proteomes" id="UP000499080">
    <property type="component" value="Unassembled WGS sequence"/>
</dbReference>
<keyword evidence="2" id="KW-1185">Reference proteome</keyword>
<comment type="caution">
    <text evidence="1">The sequence shown here is derived from an EMBL/GenBank/DDBJ whole genome shotgun (WGS) entry which is preliminary data.</text>
</comment>
<dbReference type="AlphaFoldDB" id="A0A4Y2VL38"/>
<dbReference type="PANTHER" id="PTHR46579:SF1">
    <property type="entry name" value="F5_8 TYPE C DOMAIN-CONTAINING PROTEIN"/>
    <property type="match status" value="1"/>
</dbReference>
<proteinExistence type="predicted"/>